<dbReference type="Proteomes" id="UP000001363">
    <property type="component" value="Chromosome"/>
</dbReference>
<protein>
    <recommendedName>
        <fullName evidence="1">HTH hxlR-type domain-containing protein</fullName>
    </recommendedName>
</protein>
<evidence type="ECO:0000259" key="1">
    <source>
        <dbReference type="Pfam" id="PF01638"/>
    </source>
</evidence>
<dbReference type="Gene3D" id="1.10.10.10">
    <property type="entry name" value="Winged helix-like DNA-binding domain superfamily/Winged helix DNA-binding domain"/>
    <property type="match status" value="1"/>
</dbReference>
<dbReference type="HOGENOM" id="CLU_200969_0_0_9"/>
<dbReference type="Pfam" id="PF01638">
    <property type="entry name" value="HxlR"/>
    <property type="match status" value="1"/>
</dbReference>
<gene>
    <name evidence="2" type="ordered locus">BCAH820_3423</name>
</gene>
<proteinExistence type="predicted"/>
<name>B7JG85_BACC0</name>
<sequence length="52" mass="5687">MLSLGLINHFLLEYSLTDYGSSLGAILDSLCTWGEVHLEKNGNTSMLITADE</sequence>
<feature type="domain" description="HTH hxlR-type" evidence="1">
    <location>
        <begin position="12"/>
        <end position="40"/>
    </location>
</feature>
<dbReference type="InterPro" id="IPR036388">
    <property type="entry name" value="WH-like_DNA-bd_sf"/>
</dbReference>
<accession>B7JG85</accession>
<reference evidence="2 3" key="1">
    <citation type="submission" date="2008-10" db="EMBL/GenBank/DDBJ databases">
        <title>Genome sequence of Bacillus cereus AH820.</title>
        <authorList>
            <person name="Dodson R.J."/>
            <person name="Durkin A.S."/>
            <person name="Rosovitz M.J."/>
            <person name="Rasko D.A."/>
            <person name="Hoffmaster A."/>
            <person name="Ravel J."/>
            <person name="Sutton G."/>
        </authorList>
    </citation>
    <scope>NUCLEOTIDE SEQUENCE [LARGE SCALE GENOMIC DNA]</scope>
    <source>
        <strain evidence="2 3">AH820</strain>
    </source>
</reference>
<dbReference type="AlphaFoldDB" id="B7JG85"/>
<dbReference type="KEGG" id="bcu:BCAH820_3423"/>
<evidence type="ECO:0000313" key="3">
    <source>
        <dbReference type="Proteomes" id="UP000001363"/>
    </source>
</evidence>
<dbReference type="EMBL" id="CP001283">
    <property type="protein sequence ID" value="ACK87923.1"/>
    <property type="molecule type" value="Genomic_DNA"/>
</dbReference>
<dbReference type="InterPro" id="IPR002577">
    <property type="entry name" value="HTH_HxlR"/>
</dbReference>
<evidence type="ECO:0000313" key="2">
    <source>
        <dbReference type="EMBL" id="ACK87923.1"/>
    </source>
</evidence>
<organism evidence="2 3">
    <name type="scientific">Bacillus cereus (strain AH820)</name>
    <dbReference type="NCBI Taxonomy" id="405535"/>
    <lineage>
        <taxon>Bacteria</taxon>
        <taxon>Bacillati</taxon>
        <taxon>Bacillota</taxon>
        <taxon>Bacilli</taxon>
        <taxon>Bacillales</taxon>
        <taxon>Bacillaceae</taxon>
        <taxon>Bacillus</taxon>
        <taxon>Bacillus cereus group</taxon>
    </lineage>
</organism>